<gene>
    <name evidence="2" type="ORF">COT49_02380</name>
</gene>
<feature type="transmembrane region" description="Helical" evidence="1">
    <location>
        <begin position="121"/>
        <end position="138"/>
    </location>
</feature>
<comment type="caution">
    <text evidence="2">The sequence shown here is derived from an EMBL/GenBank/DDBJ whole genome shotgun (WGS) entry which is preliminary data.</text>
</comment>
<dbReference type="EMBL" id="PEYT01000021">
    <property type="protein sequence ID" value="PIS23027.1"/>
    <property type="molecule type" value="Genomic_DNA"/>
</dbReference>
<keyword evidence="1" id="KW-0812">Transmembrane</keyword>
<feature type="transmembrane region" description="Helical" evidence="1">
    <location>
        <begin position="281"/>
        <end position="301"/>
    </location>
</feature>
<sequence length="721" mass="82010">MVIIPLIALGALIAYLLTKTVLAICFLGFLPILFILSRIFGDAKIIISISYGKIILLSAFLIPLMALYSYTIFAIGNKTLANLPEFMITFVLKFIFSFAIAVVVGLSAWATGRAVFKRRDVVGLACGFVILSLVFFFLAFFGKFFLWEVFAVLLIPLVFSLRLPLRKTRKFLKKKTELKQNSALLFLTAVVFVASLFVISLKGFVEGPDGLRLYLNITKFIALNGRLPKTELFSGIPFPFEVLAAIPFLAGGVTCAKFFLNSFVLFIAWEIYLIAKKLGLKTLWVPIIVILTHPILFYLVSVEFKTELFLIFLLLAAFIAFLENSTLSFFLFAASVIVKPTALFMAIPFCLAAIIYQFKEKHLKKMCLGLILATVPIIIWAVFWSLSVPYFGEIKILAKPYYLSLADRTACNPQIIEYEQNTYYGGAKSFLTNLAFPISQLFTSNGWSSLSSLTDYGLIYFVFFFVFLYIFFQKIIRREKMNLSVASRGVSSFRNSNSPSADRVLSPQQVAEYSTIPKINFINGKFVVPLLISFVPWLATRPDALWYTAVPFFLLLLLFWNFLEGNLDKEALRFVTFFVGVISCLYMLTYSFIDPYITYIPPNFGESRRMAFTNIYEAGKLVGENQKILFSSSLPFVRIDYFFQNSPERVIYFDRLSEIYKDQDKFKNLLGAENIGYAVYFKEADNTKIPCVVETQNQAEILFKDFGQLLMENDSVKVYKF</sequence>
<organism evidence="2 3">
    <name type="scientific">candidate division WWE3 bacterium CG08_land_8_20_14_0_20_40_13</name>
    <dbReference type="NCBI Taxonomy" id="1975084"/>
    <lineage>
        <taxon>Bacteria</taxon>
        <taxon>Katanobacteria</taxon>
    </lineage>
</organism>
<feature type="transmembrane region" description="Helical" evidence="1">
    <location>
        <begin position="258"/>
        <end position="275"/>
    </location>
</feature>
<feature type="transmembrane region" description="Helical" evidence="1">
    <location>
        <begin position="545"/>
        <end position="563"/>
    </location>
</feature>
<feature type="transmembrane region" description="Helical" evidence="1">
    <location>
        <begin position="232"/>
        <end position="251"/>
    </location>
</feature>
<name>A0A2H0XDN1_UNCKA</name>
<evidence type="ECO:0000256" key="1">
    <source>
        <dbReference type="SAM" id="Phobius"/>
    </source>
</evidence>
<feature type="transmembrane region" description="Helical" evidence="1">
    <location>
        <begin position="87"/>
        <end position="109"/>
    </location>
</feature>
<feature type="transmembrane region" description="Helical" evidence="1">
    <location>
        <begin position="54"/>
        <end position="75"/>
    </location>
</feature>
<dbReference type="AlphaFoldDB" id="A0A2H0XDN1"/>
<feature type="transmembrane region" description="Helical" evidence="1">
    <location>
        <begin position="453"/>
        <end position="472"/>
    </location>
</feature>
<feature type="transmembrane region" description="Helical" evidence="1">
    <location>
        <begin position="575"/>
        <end position="593"/>
    </location>
</feature>
<evidence type="ECO:0000313" key="2">
    <source>
        <dbReference type="EMBL" id="PIS23027.1"/>
    </source>
</evidence>
<feature type="transmembrane region" description="Helical" evidence="1">
    <location>
        <begin position="144"/>
        <end position="163"/>
    </location>
</feature>
<keyword evidence="1" id="KW-1133">Transmembrane helix</keyword>
<feature type="transmembrane region" description="Helical" evidence="1">
    <location>
        <begin position="184"/>
        <end position="205"/>
    </location>
</feature>
<reference evidence="3" key="1">
    <citation type="submission" date="2017-09" db="EMBL/GenBank/DDBJ databases">
        <title>Depth-based differentiation of microbial function through sediment-hosted aquifers and enrichment of novel symbionts in the deep terrestrial subsurface.</title>
        <authorList>
            <person name="Probst A.J."/>
            <person name="Ladd B."/>
            <person name="Jarett J.K."/>
            <person name="Geller-Mcgrath D.E."/>
            <person name="Sieber C.M.K."/>
            <person name="Emerson J.B."/>
            <person name="Anantharaman K."/>
            <person name="Thomas B.C."/>
            <person name="Malmstrom R."/>
            <person name="Stieglmeier M."/>
            <person name="Klingl A."/>
            <person name="Woyke T."/>
            <person name="Ryan C.M."/>
            <person name="Banfield J.F."/>
        </authorList>
    </citation>
    <scope>NUCLEOTIDE SEQUENCE [LARGE SCALE GENOMIC DNA]</scope>
</reference>
<feature type="transmembrane region" description="Helical" evidence="1">
    <location>
        <begin position="308"/>
        <end position="331"/>
    </location>
</feature>
<accession>A0A2H0XDN1</accession>
<feature type="transmembrane region" description="Helical" evidence="1">
    <location>
        <begin position="368"/>
        <end position="391"/>
    </location>
</feature>
<feature type="transmembrane region" description="Helical" evidence="1">
    <location>
        <begin position="337"/>
        <end position="356"/>
    </location>
</feature>
<feature type="transmembrane region" description="Helical" evidence="1">
    <location>
        <begin position="6"/>
        <end position="34"/>
    </location>
</feature>
<keyword evidence="1" id="KW-0472">Membrane</keyword>
<feature type="transmembrane region" description="Helical" evidence="1">
    <location>
        <begin position="522"/>
        <end position="539"/>
    </location>
</feature>
<evidence type="ECO:0000313" key="3">
    <source>
        <dbReference type="Proteomes" id="UP000230340"/>
    </source>
</evidence>
<proteinExistence type="predicted"/>
<protein>
    <submittedName>
        <fullName evidence="2">Uncharacterized protein</fullName>
    </submittedName>
</protein>
<dbReference type="Proteomes" id="UP000230340">
    <property type="component" value="Unassembled WGS sequence"/>
</dbReference>